<evidence type="ECO:0000256" key="3">
    <source>
        <dbReference type="ARBA" id="ARBA00006824"/>
    </source>
</evidence>
<comment type="caution">
    <text evidence="10">The sequence shown here is derived from an EMBL/GenBank/DDBJ whole genome shotgun (WGS) entry which is preliminary data.</text>
</comment>
<dbReference type="InParanoid" id="K1VZT8"/>
<feature type="domain" description="Chromo" evidence="9">
    <location>
        <begin position="367"/>
        <end position="431"/>
    </location>
</feature>
<comment type="subcellular location">
    <subcellularLocation>
        <location evidence="2">Membrane</location>
        <topology evidence="2">Multi-pass membrane protein</topology>
    </subcellularLocation>
    <subcellularLocation>
        <location evidence="1">Nucleus</location>
    </subcellularLocation>
</comment>
<dbReference type="Gene3D" id="2.40.50.40">
    <property type="match status" value="1"/>
</dbReference>
<dbReference type="Pfam" id="PF04117">
    <property type="entry name" value="Mpv17_PMP22"/>
    <property type="match status" value="1"/>
</dbReference>
<evidence type="ECO:0000256" key="2">
    <source>
        <dbReference type="ARBA" id="ARBA00004141"/>
    </source>
</evidence>
<evidence type="ECO:0000256" key="6">
    <source>
        <dbReference type="ARBA" id="ARBA00023136"/>
    </source>
</evidence>
<dbReference type="GO" id="GO:0005634">
    <property type="term" value="C:nucleus"/>
    <property type="evidence" value="ECO:0007669"/>
    <property type="project" value="UniProtKB-SubCell"/>
</dbReference>
<evidence type="ECO:0000256" key="4">
    <source>
        <dbReference type="ARBA" id="ARBA00022692"/>
    </source>
</evidence>
<dbReference type="EMBL" id="AMBO01000146">
    <property type="protein sequence ID" value="EKD05067.1"/>
    <property type="molecule type" value="Genomic_DNA"/>
</dbReference>
<dbReference type="eggNOG" id="KOG1944">
    <property type="taxonomic scope" value="Eukaryota"/>
</dbReference>
<dbReference type="InterPro" id="IPR056924">
    <property type="entry name" value="SH3_Tf2-1"/>
</dbReference>
<feature type="region of interest" description="Disordered" evidence="8">
    <location>
        <begin position="215"/>
        <end position="235"/>
    </location>
</feature>
<name>K1VZT8_TRIAC</name>
<organism evidence="10 11">
    <name type="scientific">Trichosporon asahii var. asahii (strain CBS 8904)</name>
    <name type="common">Yeast</name>
    <dbReference type="NCBI Taxonomy" id="1220162"/>
    <lineage>
        <taxon>Eukaryota</taxon>
        <taxon>Fungi</taxon>
        <taxon>Dikarya</taxon>
        <taxon>Basidiomycota</taxon>
        <taxon>Agaricomycotina</taxon>
        <taxon>Tremellomycetes</taxon>
        <taxon>Trichosporonales</taxon>
        <taxon>Trichosporonaceae</taxon>
        <taxon>Trichosporon</taxon>
    </lineage>
</organism>
<keyword evidence="5" id="KW-1133">Transmembrane helix</keyword>
<evidence type="ECO:0000259" key="9">
    <source>
        <dbReference type="PROSITE" id="PS50013"/>
    </source>
</evidence>
<evidence type="ECO:0000256" key="8">
    <source>
        <dbReference type="SAM" id="MobiDB-lite"/>
    </source>
</evidence>
<dbReference type="HOGENOM" id="CLU_636447_0_0_1"/>
<keyword evidence="11" id="KW-1185">Reference proteome</keyword>
<sequence length="431" mass="48552">MVTSALLFFAGDSIAQFGIEGRSLPFTTKRDPAAIEEQAAVNELRQHEGVRAGLQGSGGVTAAAVIGEDGDDTKWDPYRAARLIFYGGTIFAPLAHNWLNLLQKVQLSTKFRTIATRVFLDQALWGPFVVGLFWSTNGILEGRSPADVYEKVKYAFLPVYSKSVMVFGPTAIISFTFVPLQHRLLVGQTVGLGWNTYISYLNHVNNKKLAAASRELESAHREEDGRETHTRTDEAERALKVARERREKLLSSQGGGSTGVGTQRYSRYYDAHRKSPPNFKVGDFVFLNRCNIVTTRPSLSLDQRMIGPIRIMRATRSPNAFVLDLPAALSHLHPVFNVELLEPVREGHPGQYQEPAPVVKLPEEAEYPVEEILRTRVNPDMNPTQGAAWEFLVKWEGYSSDDNTWEPYENVKLLKDHLRRFVEKQYMARFL</sequence>
<dbReference type="PANTHER" id="PTHR11266:SF17">
    <property type="entry name" value="PROTEIN MPV17"/>
    <property type="match status" value="1"/>
</dbReference>
<dbReference type="Pfam" id="PF00385">
    <property type="entry name" value="Chromo"/>
    <property type="match status" value="1"/>
</dbReference>
<evidence type="ECO:0000256" key="1">
    <source>
        <dbReference type="ARBA" id="ARBA00004123"/>
    </source>
</evidence>
<dbReference type="InterPro" id="IPR016197">
    <property type="entry name" value="Chromo-like_dom_sf"/>
</dbReference>
<proteinExistence type="inferred from homology"/>
<accession>K1VZT8</accession>
<evidence type="ECO:0000313" key="11">
    <source>
        <dbReference type="Proteomes" id="UP000006757"/>
    </source>
</evidence>
<keyword evidence="6" id="KW-0472">Membrane</keyword>
<keyword evidence="7" id="KW-0539">Nucleus</keyword>
<dbReference type="PANTHER" id="PTHR11266">
    <property type="entry name" value="PEROXISOMAL MEMBRANE PROTEIN 2, PXMP2 MPV17"/>
    <property type="match status" value="1"/>
</dbReference>
<dbReference type="AlphaFoldDB" id="K1VZT8"/>
<evidence type="ECO:0000256" key="5">
    <source>
        <dbReference type="ARBA" id="ARBA00022989"/>
    </source>
</evidence>
<dbReference type="Proteomes" id="UP000006757">
    <property type="component" value="Unassembled WGS sequence"/>
</dbReference>
<dbReference type="InterPro" id="IPR000953">
    <property type="entry name" value="Chromo/chromo_shadow_dom"/>
</dbReference>
<comment type="similarity">
    <text evidence="3">Belongs to the peroxisomal membrane protein PXMP2/4 family.</text>
</comment>
<keyword evidence="4" id="KW-0812">Transmembrane</keyword>
<dbReference type="GO" id="GO:0016020">
    <property type="term" value="C:membrane"/>
    <property type="evidence" value="ECO:0007669"/>
    <property type="project" value="UniProtKB-SubCell"/>
</dbReference>
<dbReference type="SUPFAM" id="SSF54160">
    <property type="entry name" value="Chromo domain-like"/>
    <property type="match status" value="1"/>
</dbReference>
<protein>
    <recommendedName>
        <fullName evidence="9">Chromo domain-containing protein</fullName>
    </recommendedName>
</protein>
<dbReference type="SMART" id="SM00298">
    <property type="entry name" value="CHROMO"/>
    <property type="match status" value="1"/>
</dbReference>
<gene>
    <name evidence="10" type="ORF">A1Q2_00611</name>
</gene>
<evidence type="ECO:0000313" key="10">
    <source>
        <dbReference type="EMBL" id="EKD05067.1"/>
    </source>
</evidence>
<dbReference type="InterPro" id="IPR023779">
    <property type="entry name" value="Chromodomain_CS"/>
</dbReference>
<dbReference type="GO" id="GO:0005739">
    <property type="term" value="C:mitochondrion"/>
    <property type="evidence" value="ECO:0007669"/>
    <property type="project" value="TreeGrafter"/>
</dbReference>
<dbReference type="GO" id="GO:0006338">
    <property type="term" value="P:chromatin remodeling"/>
    <property type="evidence" value="ECO:0007669"/>
    <property type="project" value="UniProtKB-ARBA"/>
</dbReference>
<dbReference type="PROSITE" id="PS50013">
    <property type="entry name" value="CHROMO_2"/>
    <property type="match status" value="1"/>
</dbReference>
<dbReference type="OrthoDB" id="430207at2759"/>
<evidence type="ECO:0000256" key="7">
    <source>
        <dbReference type="ARBA" id="ARBA00023242"/>
    </source>
</evidence>
<dbReference type="PROSITE" id="PS00598">
    <property type="entry name" value="CHROMO_1"/>
    <property type="match status" value="1"/>
</dbReference>
<dbReference type="STRING" id="1220162.K1VZT8"/>
<dbReference type="InterPro" id="IPR023780">
    <property type="entry name" value="Chromo_domain"/>
</dbReference>
<dbReference type="Pfam" id="PF24626">
    <property type="entry name" value="SH3_Tf2-1"/>
    <property type="match status" value="1"/>
</dbReference>
<dbReference type="InterPro" id="IPR007248">
    <property type="entry name" value="Mpv17_PMP22"/>
</dbReference>
<reference evidence="10 11" key="1">
    <citation type="journal article" date="2012" name="Eukaryot. Cell">
        <title>Genome sequence of the Trichosporon asahii environmental strain CBS 8904.</title>
        <authorList>
            <person name="Yang R.Y."/>
            <person name="Li H.T."/>
            <person name="Zhu H."/>
            <person name="Zhou G.P."/>
            <person name="Wang M."/>
            <person name="Wang L."/>
        </authorList>
    </citation>
    <scope>NUCLEOTIDE SEQUENCE [LARGE SCALE GENOMIC DNA]</scope>
    <source>
        <strain evidence="10 11">CBS 8904</strain>
    </source>
</reference>